<accession>A0A553R9W5</accession>
<reference evidence="1 2" key="1">
    <citation type="journal article" date="2019" name="Sci. Data">
        <title>Hybrid genome assembly and annotation of Danionella translucida.</title>
        <authorList>
            <person name="Kadobianskyi M."/>
            <person name="Schulze L."/>
            <person name="Schuelke M."/>
            <person name="Judkewitz B."/>
        </authorList>
    </citation>
    <scope>NUCLEOTIDE SEQUENCE [LARGE SCALE GENOMIC DNA]</scope>
    <source>
        <strain evidence="1 2">Bolton</strain>
    </source>
</reference>
<organism evidence="1 2">
    <name type="scientific">Danionella cerebrum</name>
    <dbReference type="NCBI Taxonomy" id="2873325"/>
    <lineage>
        <taxon>Eukaryota</taxon>
        <taxon>Metazoa</taxon>
        <taxon>Chordata</taxon>
        <taxon>Craniata</taxon>
        <taxon>Vertebrata</taxon>
        <taxon>Euteleostomi</taxon>
        <taxon>Actinopterygii</taxon>
        <taxon>Neopterygii</taxon>
        <taxon>Teleostei</taxon>
        <taxon>Ostariophysi</taxon>
        <taxon>Cypriniformes</taxon>
        <taxon>Danionidae</taxon>
        <taxon>Danioninae</taxon>
        <taxon>Danionella</taxon>
    </lineage>
</organism>
<comment type="caution">
    <text evidence="1">The sequence shown here is derived from an EMBL/GenBank/DDBJ whole genome shotgun (WGS) entry which is preliminary data.</text>
</comment>
<dbReference type="EMBL" id="SRMA01025122">
    <property type="protein sequence ID" value="TRY98977.1"/>
    <property type="molecule type" value="Genomic_DNA"/>
</dbReference>
<dbReference type="AlphaFoldDB" id="A0A553R9W5"/>
<gene>
    <name evidence="1" type="ORF">DNTS_001243</name>
</gene>
<sequence length="268" mass="29883">MMDSGRRNVSTSTAKGHVLRSCPPFHFKTCMNAILPPVLQNMNQVPTSQFLLTSHTEHNRKPLRGPLYNGIYSKAPAHWTTHLLYELAKTIKHSPTLRVVPKQLSEMQDHYRGQPAVCQVQAERYRMMQALYRQLEKTPSLLDAPTSSITKTDFNLCNRFDASPQSVLEAASITGTLTKSGAYCQLPAHKAPSTLSCQPRLPCPPLPLPHMGKSSLYKDSFSLPLPQQAHIAENNVNIQESSGRDFLGVPKMYTTENQTYGGNKIVLL</sequence>
<dbReference type="InterPro" id="IPR053347">
    <property type="entry name" value="Axonemal_MT_stabilizer"/>
</dbReference>
<evidence type="ECO:0000313" key="2">
    <source>
        <dbReference type="Proteomes" id="UP000316079"/>
    </source>
</evidence>
<name>A0A553R9W5_9TELE</name>
<protein>
    <submittedName>
        <fullName evidence="1">Uncharacterized protein</fullName>
    </submittedName>
</protein>
<evidence type="ECO:0000313" key="1">
    <source>
        <dbReference type="EMBL" id="TRY98977.1"/>
    </source>
</evidence>
<dbReference type="OrthoDB" id="382863at2759"/>
<proteinExistence type="predicted"/>
<dbReference type="PANTHER" id="PTHR37404">
    <property type="entry name" value="HCG1796489"/>
    <property type="match status" value="1"/>
</dbReference>
<dbReference type="PANTHER" id="PTHR37404:SF1">
    <property type="entry name" value="HCG1796489"/>
    <property type="match status" value="1"/>
</dbReference>
<dbReference type="Proteomes" id="UP000316079">
    <property type="component" value="Unassembled WGS sequence"/>
</dbReference>
<keyword evidence="2" id="KW-1185">Reference proteome</keyword>